<dbReference type="AlphaFoldDB" id="A0A090TE17"/>
<feature type="active site" evidence="3">
    <location>
        <position position="277"/>
    </location>
</feature>
<feature type="active site" evidence="3">
    <location>
        <position position="229"/>
    </location>
</feature>
<keyword evidence="6" id="KW-1185">Reference proteome</keyword>
<dbReference type="PANTHER" id="PTHR10488:SF1">
    <property type="entry name" value="GLYCINE AMIDINOTRANSFERASE, MITOCHONDRIAL"/>
    <property type="match status" value="1"/>
</dbReference>
<reference evidence="5 6" key="1">
    <citation type="submission" date="2014-09" db="EMBL/GenBank/DDBJ databases">
        <title>Vibrio maritimus JCM 19240. (C210) whole genome shotgun sequence.</title>
        <authorList>
            <person name="Sawabe T."/>
            <person name="Meirelles P."/>
            <person name="Nakanishi M."/>
            <person name="Sayaka M."/>
            <person name="Hattori M."/>
            <person name="Ohkuma M."/>
        </authorList>
    </citation>
    <scope>NUCLEOTIDE SEQUENCE [LARGE SCALE GENOMIC DNA]</scope>
    <source>
        <strain evidence="5 6">JCM 19240</strain>
    </source>
</reference>
<evidence type="ECO:0000256" key="1">
    <source>
        <dbReference type="ARBA" id="ARBA00006943"/>
    </source>
</evidence>
<feature type="signal peptide" evidence="4">
    <location>
        <begin position="1"/>
        <end position="32"/>
    </location>
</feature>
<evidence type="ECO:0000313" key="6">
    <source>
        <dbReference type="Proteomes" id="UP000029224"/>
    </source>
</evidence>
<protein>
    <submittedName>
        <fullName evidence="5">Amidinotransferase</fullName>
    </submittedName>
</protein>
<name>A0A090TE17_9VIBR</name>
<gene>
    <name evidence="5" type="ORF">JCM19240_37</name>
</gene>
<evidence type="ECO:0000256" key="3">
    <source>
        <dbReference type="PIRSR" id="PIRSR633195-1"/>
    </source>
</evidence>
<organism evidence="5 6">
    <name type="scientific">Vibrio maritimus</name>
    <dbReference type="NCBI Taxonomy" id="990268"/>
    <lineage>
        <taxon>Bacteria</taxon>
        <taxon>Pseudomonadati</taxon>
        <taxon>Pseudomonadota</taxon>
        <taxon>Gammaproteobacteria</taxon>
        <taxon>Vibrionales</taxon>
        <taxon>Vibrionaceae</taxon>
        <taxon>Vibrio</taxon>
    </lineage>
</organism>
<feature type="active site" description="Amidino-cysteine intermediate" evidence="3">
    <location>
        <position position="370"/>
    </location>
</feature>
<dbReference type="GO" id="GO:0015067">
    <property type="term" value="F:amidinotransferase activity"/>
    <property type="evidence" value="ECO:0007669"/>
    <property type="project" value="InterPro"/>
</dbReference>
<evidence type="ECO:0000256" key="2">
    <source>
        <dbReference type="ARBA" id="ARBA00022679"/>
    </source>
</evidence>
<evidence type="ECO:0000313" key="5">
    <source>
        <dbReference type="EMBL" id="GAL38175.1"/>
    </source>
</evidence>
<proteinExistence type="inferred from homology"/>
<reference evidence="5 6" key="2">
    <citation type="submission" date="2014-09" db="EMBL/GenBank/DDBJ databases">
        <authorList>
            <consortium name="NBRP consortium"/>
            <person name="Sawabe T."/>
            <person name="Meirelles P."/>
            <person name="Nakanishi M."/>
            <person name="Sayaka M."/>
            <person name="Hattori M."/>
            <person name="Ohkuma M."/>
        </authorList>
    </citation>
    <scope>NUCLEOTIDE SEQUENCE [LARGE SCALE GENOMIC DNA]</scope>
    <source>
        <strain evidence="5 6">JCM 19240</strain>
    </source>
</reference>
<dbReference type="SUPFAM" id="SSF55909">
    <property type="entry name" value="Pentein"/>
    <property type="match status" value="1"/>
</dbReference>
<dbReference type="InterPro" id="IPR006311">
    <property type="entry name" value="TAT_signal"/>
</dbReference>
<keyword evidence="2 5" id="KW-0808">Transferase</keyword>
<sequence length="380" mass="41923">MANSIDRRDFFKLAGSAAVVAGAASIAPTAIANTVTNSCAPKVDPTKRIHVTTEYGKLNEIFVGRAPHADDLFIEWNEKSVTNMKPWLKPETAKVMEVNSGKRWEDALGKDVLDQATAEIDGLAKTLEDLGVTVHRPPRVTGEDAKYLSTGIDQIFPRDVFCTVGNTTVVSSLRMDFKRKQQYTFTSFYKDIMKNGQGKFFSTPQATMDIFAGDKKRVEQANEDAICLDGGDFVVDGENIYLGIGKGSNMNGYEFVKSMFGDEYIVTPFILDKKSLHLDCALSILSPNLALICREWIKSELPESLSHYTFIDVTPEEAAWLGCNGLPVSPDTVIMDPHHARIVAEVRKHGHNVIEQPFQVASMLGGALRCATQPINRDDV</sequence>
<dbReference type="OrthoDB" id="258252at2"/>
<evidence type="ECO:0000256" key="4">
    <source>
        <dbReference type="SAM" id="SignalP"/>
    </source>
</evidence>
<dbReference type="PANTHER" id="PTHR10488">
    <property type="entry name" value="GLYCINE AMIDINOTRANSFERASE, MITOCHONDRIAL"/>
    <property type="match status" value="1"/>
</dbReference>
<feature type="chain" id="PRO_5001863916" evidence="4">
    <location>
        <begin position="33"/>
        <end position="380"/>
    </location>
</feature>
<dbReference type="EMBL" id="BBMT01000029">
    <property type="protein sequence ID" value="GAL38175.1"/>
    <property type="molecule type" value="Genomic_DNA"/>
</dbReference>
<dbReference type="Gene3D" id="3.75.10.10">
    <property type="entry name" value="L-arginine/glycine Amidinotransferase, Chain A"/>
    <property type="match status" value="1"/>
</dbReference>
<comment type="similarity">
    <text evidence="1">Belongs to the amidinotransferase family.</text>
</comment>
<dbReference type="Pfam" id="PF19420">
    <property type="entry name" value="DDAH_eukar"/>
    <property type="match status" value="1"/>
</dbReference>
<dbReference type="Proteomes" id="UP000029224">
    <property type="component" value="Unassembled WGS sequence"/>
</dbReference>
<dbReference type="InterPro" id="IPR033195">
    <property type="entry name" value="AmidinoTrfase"/>
</dbReference>
<dbReference type="PROSITE" id="PS51318">
    <property type="entry name" value="TAT"/>
    <property type="match status" value="1"/>
</dbReference>
<accession>A0A090TE17</accession>
<comment type="caution">
    <text evidence="5">The sequence shown here is derived from an EMBL/GenBank/DDBJ whole genome shotgun (WGS) entry which is preliminary data.</text>
</comment>
<keyword evidence="4" id="KW-0732">Signal</keyword>